<dbReference type="AlphaFoldDB" id="X1EQX7"/>
<gene>
    <name evidence="1" type="ORF">S01H4_52223</name>
</gene>
<proteinExistence type="predicted"/>
<feature type="non-terminal residue" evidence="1">
    <location>
        <position position="1"/>
    </location>
</feature>
<name>X1EQX7_9ZZZZ</name>
<dbReference type="EMBL" id="BART01029813">
    <property type="protein sequence ID" value="GAH11038.1"/>
    <property type="molecule type" value="Genomic_DNA"/>
</dbReference>
<sequence>QPSVKQFKEDSFFKIIGMFNDGIKDGSVHHDRDIYGKD</sequence>
<evidence type="ECO:0000313" key="1">
    <source>
        <dbReference type="EMBL" id="GAH11038.1"/>
    </source>
</evidence>
<reference evidence="1" key="1">
    <citation type="journal article" date="2014" name="Front. Microbiol.">
        <title>High frequency of phylogenetically diverse reductive dehalogenase-homologous genes in deep subseafloor sedimentary metagenomes.</title>
        <authorList>
            <person name="Kawai M."/>
            <person name="Futagami T."/>
            <person name="Toyoda A."/>
            <person name="Takaki Y."/>
            <person name="Nishi S."/>
            <person name="Hori S."/>
            <person name="Arai W."/>
            <person name="Tsubouchi T."/>
            <person name="Morono Y."/>
            <person name="Uchiyama I."/>
            <person name="Ito T."/>
            <person name="Fujiyama A."/>
            <person name="Inagaki F."/>
            <person name="Takami H."/>
        </authorList>
    </citation>
    <scope>NUCLEOTIDE SEQUENCE</scope>
    <source>
        <strain evidence="1">Expedition CK06-06</strain>
    </source>
</reference>
<protein>
    <submittedName>
        <fullName evidence="1">Uncharacterized protein</fullName>
    </submittedName>
</protein>
<comment type="caution">
    <text evidence="1">The sequence shown here is derived from an EMBL/GenBank/DDBJ whole genome shotgun (WGS) entry which is preliminary data.</text>
</comment>
<organism evidence="1">
    <name type="scientific">marine sediment metagenome</name>
    <dbReference type="NCBI Taxonomy" id="412755"/>
    <lineage>
        <taxon>unclassified sequences</taxon>
        <taxon>metagenomes</taxon>
        <taxon>ecological metagenomes</taxon>
    </lineage>
</organism>
<accession>X1EQX7</accession>